<proteinExistence type="predicted"/>
<sequence length="286" mass="31680">MERPLDDIDFYDTASKIAPESQPSEEVEQFVQEGMSLRDCITSLSSRTSQEDMVALYREKLILETAREHDIQAILFGDSATALAAKTLSLTAKGRGYALPWETADHSLSHNGIWNIRPLKGLMYAELLIYGRLVELPVSSPMSTKEGKANSIDHLTQRYFLGLEEQFPSLVATVVRTTNKLVEPLPRDQALGDCSICGMSYRYGARKWLRDITVSEAAPVAEASSGLGRCSPEYVTGPETLCYGCVVALRGSKSDMKWPSISLIAEHPLQSRNNDKKTVLNEFELG</sequence>
<keyword evidence="1" id="KW-0963">Cytoplasm</keyword>
<dbReference type="InterPro" id="IPR019407">
    <property type="entry name" value="CTU2"/>
</dbReference>
<dbReference type="PANTHER" id="PTHR20882:SF14">
    <property type="entry name" value="CYTOPLASMIC TRNA 2-THIOLATION PROTEIN 2"/>
    <property type="match status" value="1"/>
</dbReference>
<evidence type="ECO:0000256" key="1">
    <source>
        <dbReference type="ARBA" id="ARBA00022490"/>
    </source>
</evidence>
<dbReference type="OrthoDB" id="25129at2759"/>
<keyword evidence="4" id="KW-1185">Reference proteome</keyword>
<comment type="caution">
    <text evidence="3">The sequence shown here is derived from an EMBL/GenBank/DDBJ whole genome shotgun (WGS) entry which is preliminary data.</text>
</comment>
<dbReference type="VEuPathDB" id="FungiDB:TAPDE_001008"/>
<keyword evidence="2" id="KW-0819">tRNA processing</keyword>
<evidence type="ECO:0000313" key="3">
    <source>
        <dbReference type="EMBL" id="CCG81277.1"/>
    </source>
</evidence>
<dbReference type="InterPro" id="IPR014729">
    <property type="entry name" value="Rossmann-like_a/b/a_fold"/>
</dbReference>
<protein>
    <submittedName>
        <fullName evidence="3">Cytoplasmic tRNA 2-thiolation protein 2</fullName>
    </submittedName>
</protein>
<dbReference type="GO" id="GO:0000049">
    <property type="term" value="F:tRNA binding"/>
    <property type="evidence" value="ECO:0007669"/>
    <property type="project" value="InterPro"/>
</dbReference>
<dbReference type="EMBL" id="CAHR02000034">
    <property type="protein sequence ID" value="CCG81277.1"/>
    <property type="molecule type" value="Genomic_DNA"/>
</dbReference>
<dbReference type="Proteomes" id="UP000013776">
    <property type="component" value="Unassembled WGS sequence"/>
</dbReference>
<dbReference type="GO" id="GO:0002143">
    <property type="term" value="P:tRNA wobble position uridine thiolation"/>
    <property type="evidence" value="ECO:0007669"/>
    <property type="project" value="TreeGrafter"/>
</dbReference>
<name>R4XAG7_TAPDE</name>
<dbReference type="GO" id="GO:0016783">
    <property type="term" value="F:sulfurtransferase activity"/>
    <property type="evidence" value="ECO:0007669"/>
    <property type="project" value="TreeGrafter"/>
</dbReference>
<accession>R4XAG7</accession>
<gene>
    <name evidence="3" type="ORF">TAPDE_001008</name>
</gene>
<reference evidence="3 4" key="1">
    <citation type="journal article" date="2013" name="MBio">
        <title>Genome sequencing of the plant pathogen Taphrina deformans, the causal agent of peach leaf curl.</title>
        <authorList>
            <person name="Cisse O.H."/>
            <person name="Almeida J.M.G.C.F."/>
            <person name="Fonseca A."/>
            <person name="Kumar A.A."/>
            <person name="Salojaervi J."/>
            <person name="Overmyer K."/>
            <person name="Hauser P.M."/>
            <person name="Pagni M."/>
        </authorList>
    </citation>
    <scope>NUCLEOTIDE SEQUENCE [LARGE SCALE GENOMIC DNA]</scope>
    <source>
        <strain evidence="4">PYCC 5710 / ATCC 11124 / CBS 356.35 / IMI 108563 / JCM 9778 / NBRC 8474</strain>
    </source>
</reference>
<dbReference type="eggNOG" id="KOG2594">
    <property type="taxonomic scope" value="Eukaryota"/>
</dbReference>
<dbReference type="Gene3D" id="3.40.50.620">
    <property type="entry name" value="HUPs"/>
    <property type="match status" value="1"/>
</dbReference>
<organism evidence="3 4">
    <name type="scientific">Taphrina deformans (strain PYCC 5710 / ATCC 11124 / CBS 356.35 / IMI 108563 / JCM 9778 / NBRC 8474)</name>
    <name type="common">Peach leaf curl fungus</name>
    <name type="synonym">Lalaria deformans</name>
    <dbReference type="NCBI Taxonomy" id="1097556"/>
    <lineage>
        <taxon>Eukaryota</taxon>
        <taxon>Fungi</taxon>
        <taxon>Dikarya</taxon>
        <taxon>Ascomycota</taxon>
        <taxon>Taphrinomycotina</taxon>
        <taxon>Taphrinomycetes</taxon>
        <taxon>Taphrinales</taxon>
        <taxon>Taphrinaceae</taxon>
        <taxon>Taphrina</taxon>
    </lineage>
</organism>
<dbReference type="AlphaFoldDB" id="R4XAG7"/>
<evidence type="ECO:0000313" key="4">
    <source>
        <dbReference type="Proteomes" id="UP000013776"/>
    </source>
</evidence>
<dbReference type="GO" id="GO:0005829">
    <property type="term" value="C:cytosol"/>
    <property type="evidence" value="ECO:0007669"/>
    <property type="project" value="TreeGrafter"/>
</dbReference>
<evidence type="ECO:0000256" key="2">
    <source>
        <dbReference type="ARBA" id="ARBA00022694"/>
    </source>
</evidence>
<dbReference type="PANTHER" id="PTHR20882">
    <property type="entry name" value="CYTOPLASMIC TRNA 2-THIOLATION PROTEIN 2"/>
    <property type="match status" value="1"/>
</dbReference>
<dbReference type="Pfam" id="PF10288">
    <property type="entry name" value="CTU2"/>
    <property type="match status" value="1"/>
</dbReference>
<dbReference type="STRING" id="1097556.R4XAG7"/>